<dbReference type="Proteomes" id="UP000606498">
    <property type="component" value="Unassembled WGS sequence"/>
</dbReference>
<accession>A0ABQ1SZ49</accession>
<evidence type="ECO:0000313" key="3">
    <source>
        <dbReference type="EMBL" id="GGE72484.1"/>
    </source>
</evidence>
<organism evidence="3 4">
    <name type="scientific">Shewanella carassii</name>
    <dbReference type="NCBI Taxonomy" id="1987584"/>
    <lineage>
        <taxon>Bacteria</taxon>
        <taxon>Pseudomonadati</taxon>
        <taxon>Pseudomonadota</taxon>
        <taxon>Gammaproteobacteria</taxon>
        <taxon>Alteromonadales</taxon>
        <taxon>Shewanellaceae</taxon>
        <taxon>Shewanella</taxon>
    </lineage>
</organism>
<gene>
    <name evidence="3" type="ORF">GCM10011520_11390</name>
</gene>
<dbReference type="EMBL" id="BMKO01000002">
    <property type="protein sequence ID" value="GGE72484.1"/>
    <property type="molecule type" value="Genomic_DNA"/>
</dbReference>
<dbReference type="InterPro" id="IPR020231">
    <property type="entry name" value="Uncharacterised_YfgI"/>
</dbReference>
<evidence type="ECO:0000256" key="1">
    <source>
        <dbReference type="SAM" id="Coils"/>
    </source>
</evidence>
<dbReference type="Pfam" id="PF17358">
    <property type="entry name" value="DUF5384"/>
    <property type="match status" value="1"/>
</dbReference>
<protein>
    <submittedName>
        <fullName evidence="3">Uncharacterized protein</fullName>
    </submittedName>
</protein>
<comment type="caution">
    <text evidence="3">The sequence shown here is derived from an EMBL/GenBank/DDBJ whole genome shotgun (WGS) entry which is preliminary data.</text>
</comment>
<name>A0ABQ1SZ49_9GAMM</name>
<feature type="coiled-coil region" evidence="1">
    <location>
        <begin position="28"/>
        <end position="123"/>
    </location>
</feature>
<evidence type="ECO:0000313" key="4">
    <source>
        <dbReference type="Proteomes" id="UP000606498"/>
    </source>
</evidence>
<sequence>MKKSMGIALFAMLFQPAFANPLLEIQQAEKLEKEKVESEINSLHLEKEKEKQAKEMAALKAQKELEMAKLKAKEIKAQNQKALTYERLADKHRDQQYEDELRALELEERKMMLAEKKAMAEARAKRAADFANNQVNAEKAVISETTATADLIQSKADATRIKAESNAELQKKQGEAIVIDAKGDATFKSKIGDAAIKESDKLF</sequence>
<keyword evidence="1" id="KW-0175">Coiled coil</keyword>
<proteinExistence type="predicted"/>
<evidence type="ECO:0000256" key="2">
    <source>
        <dbReference type="SAM" id="SignalP"/>
    </source>
</evidence>
<keyword evidence="4" id="KW-1185">Reference proteome</keyword>
<reference evidence="4" key="1">
    <citation type="journal article" date="2019" name="Int. J. Syst. Evol. Microbiol.">
        <title>The Global Catalogue of Microorganisms (GCM) 10K type strain sequencing project: providing services to taxonomists for standard genome sequencing and annotation.</title>
        <authorList>
            <consortium name="The Broad Institute Genomics Platform"/>
            <consortium name="The Broad Institute Genome Sequencing Center for Infectious Disease"/>
            <person name="Wu L."/>
            <person name="Ma J."/>
        </authorList>
    </citation>
    <scope>NUCLEOTIDE SEQUENCE [LARGE SCALE GENOMIC DNA]</scope>
    <source>
        <strain evidence="4">CGMCC 1.16033</strain>
    </source>
</reference>
<dbReference type="RefSeq" id="WP_157929036.1">
    <property type="nucleotide sequence ID" value="NZ_BMKO01000002.1"/>
</dbReference>
<keyword evidence="2" id="KW-0732">Signal</keyword>
<feature type="chain" id="PRO_5047125374" evidence="2">
    <location>
        <begin position="20"/>
        <end position="203"/>
    </location>
</feature>
<feature type="signal peptide" evidence="2">
    <location>
        <begin position="1"/>
        <end position="19"/>
    </location>
</feature>